<evidence type="ECO:0000313" key="6">
    <source>
        <dbReference type="Proteomes" id="UP000326780"/>
    </source>
</evidence>
<evidence type="ECO:0000256" key="1">
    <source>
        <dbReference type="SAM" id="Phobius"/>
    </source>
</evidence>
<feature type="transmembrane region" description="Helical" evidence="1">
    <location>
        <begin position="7"/>
        <end position="31"/>
    </location>
</feature>
<dbReference type="InterPro" id="IPR009612">
    <property type="entry name" value="IcmF-rel"/>
</dbReference>
<dbReference type="PANTHER" id="PTHR36153:SF1">
    <property type="entry name" value="TYPE VI SECRETION SYSTEM COMPONENT TSSM1"/>
    <property type="match status" value="1"/>
</dbReference>
<dbReference type="InterPro" id="IPR027417">
    <property type="entry name" value="P-loop_NTPase"/>
</dbReference>
<sequence>MIKKIFGFLFSPLLLTLLALIVVALLIWWIGPLVKIGSLAPLEGEMTRAIVIGVIVLIVVLRALYRRWRARRASQHLTDGLMKAPAAAKTGAPVDGEQKILDTRFSEAVATLKQMRLHAAGKKPGWRDWLSISGGSYLYDLPWYVFIGAPGAGKTTALVNSGLSFPLAEKFGPGAIRGVGGTRNCDWWFTDEAVLIDTAGRYTTQDSHQSEDKSAWEGFLGLLKKARPRRPLNGVFLTVSVGDLLSQGPEARTQLAASIRARLLELDGKLTTRLPVYVLVTKSDLLYGFTDYFDDLGKEQRAQVFGFTLPADENVQLEEKGLSAAFHREFGLLHNRINDGLIARMQRETDGTRRAAIFGFPAQFGSVGPLLSDLLEQVFTGSRFAQPPWVRGVYFTSGTQEGSPIDRVMGSLARSFGIERAMLAPQKSSGRSYFLTALLREVVFPEQRLAGADVKLERRRNTLRLAGVAAMTLVTVGLLAAWGYSTWQNHNYLKSVEARVEPAQKTLAALPTRVQNLVEVAPVLQGLRDIWKTPDNRLGDEPLSMTLGLYQGDKLDAAAMLTHQRALNDAFLPQIAKRIEDQLRTAQKDNLEFTYEALKSYLMLYQPERFDPEALKAWITLDWARNLDRGIPEDQRKALEDQLDVLIAQGPPRSPLKMDENLVRSVRAVLASYPLEQRVFSRLKRQRATKDIPGFSVAQATGPSGPLVFERISGKPLSEGVPGMFTYDGYHKRFQNEVVVLTGLLAAEDPWVLGQDRNASERLRDAAALGALTDRVRRLYLEEYVKQWEALLADVRLIRVSGLEKNIETARILSGVDSPLANFLRAVVKQTTLIPAADANKDVVSKASETVRNTRKGLEDLFGSDPGKQVAPGKRIESIVDDRFESLRRLVTAGGPNQPAPIDDALKLFNEVYVYLNAVDTAVKGRTSPPPGDVAGKLKSDAGRLPEPVRSMIENLSQTGAAQAQVAERGNLSQDLRPVTEFCSRAIAGRYPFVQSSKRDVLPEDFGQMFGAGGLMDDFFQKRLAALVDTSTRPWRYKPVAERGAITTQALAQFERAARIKDIFFRGGGRGPSMRLDFKPVEMDAGITQFILDVDGQLVKYAHGPVVPMAVQWPGPKGSNQVRVQVSPPSTTGSSGSAMDGPWALFRTLDDGQLEAGDAPEKFFITFQVGARKTRFEVTTNSVQHPIRLKELREFSCPEGL</sequence>
<evidence type="ECO:0000259" key="2">
    <source>
        <dbReference type="Pfam" id="PF06744"/>
    </source>
</evidence>
<dbReference type="NCBIfam" id="TIGR03348">
    <property type="entry name" value="VI_IcmF"/>
    <property type="match status" value="1"/>
</dbReference>
<dbReference type="AlphaFoldDB" id="A0A5Q0LZH9"/>
<dbReference type="EMBL" id="CP045644">
    <property type="protein sequence ID" value="QFZ82027.1"/>
    <property type="molecule type" value="Genomic_DNA"/>
</dbReference>
<organism evidence="5 6">
    <name type="scientific">Variovorax paradoxus</name>
    <dbReference type="NCBI Taxonomy" id="34073"/>
    <lineage>
        <taxon>Bacteria</taxon>
        <taxon>Pseudomonadati</taxon>
        <taxon>Pseudomonadota</taxon>
        <taxon>Betaproteobacteria</taxon>
        <taxon>Burkholderiales</taxon>
        <taxon>Comamonadaceae</taxon>
        <taxon>Variovorax</taxon>
    </lineage>
</organism>
<feature type="transmembrane region" description="Helical" evidence="1">
    <location>
        <begin position="46"/>
        <end position="65"/>
    </location>
</feature>
<keyword evidence="1" id="KW-0472">Membrane</keyword>
<dbReference type="SUPFAM" id="SSF52540">
    <property type="entry name" value="P-loop containing nucleoside triphosphate hydrolases"/>
    <property type="match status" value="1"/>
</dbReference>
<evidence type="ECO:0000259" key="3">
    <source>
        <dbReference type="Pfam" id="PF06761"/>
    </source>
</evidence>
<evidence type="ECO:0000313" key="5">
    <source>
        <dbReference type="EMBL" id="QFZ82027.1"/>
    </source>
</evidence>
<keyword evidence="1" id="KW-1133">Transmembrane helix</keyword>
<gene>
    <name evidence="5" type="primary">tssM</name>
    <name evidence="5" type="ORF">GFK26_04305</name>
</gene>
<name>A0A5Q0LZH9_VARPD</name>
<feature type="domain" description="Type VI secretion system component TssM1 N-terminal" evidence="4">
    <location>
        <begin position="210"/>
        <end position="470"/>
    </location>
</feature>
<dbReference type="Proteomes" id="UP000326780">
    <property type="component" value="Chromosome"/>
</dbReference>
<proteinExistence type="predicted"/>
<dbReference type="PANTHER" id="PTHR36153">
    <property type="entry name" value="INNER MEMBRANE PROTEIN-RELATED"/>
    <property type="match status" value="1"/>
</dbReference>
<accession>A0A5Q0LZH9</accession>
<dbReference type="Pfam" id="PF14331">
    <property type="entry name" value="IcmF-related_N"/>
    <property type="match status" value="1"/>
</dbReference>
<dbReference type="InterPro" id="IPR025743">
    <property type="entry name" value="TssM1_N"/>
</dbReference>
<dbReference type="RefSeq" id="WP_153280911.1">
    <property type="nucleotide sequence ID" value="NZ_CP045644.1"/>
</dbReference>
<feature type="transmembrane region" description="Helical" evidence="1">
    <location>
        <begin position="465"/>
        <end position="484"/>
    </location>
</feature>
<evidence type="ECO:0000259" key="4">
    <source>
        <dbReference type="Pfam" id="PF14331"/>
    </source>
</evidence>
<dbReference type="Pfam" id="PF06744">
    <property type="entry name" value="IcmF_C"/>
    <property type="match status" value="1"/>
</dbReference>
<dbReference type="InterPro" id="IPR053156">
    <property type="entry name" value="T6SS_TssM-like"/>
</dbReference>
<feature type="domain" description="Type VI secretion system IcmF C-terminal" evidence="2">
    <location>
        <begin position="1078"/>
        <end position="1182"/>
    </location>
</feature>
<keyword evidence="1" id="KW-0812">Transmembrane</keyword>
<dbReference type="Pfam" id="PF06761">
    <property type="entry name" value="IcmF-related"/>
    <property type="match status" value="1"/>
</dbReference>
<dbReference type="InterPro" id="IPR017731">
    <property type="entry name" value="TssM1-like"/>
</dbReference>
<feature type="domain" description="IcmF-related" evidence="3">
    <location>
        <begin position="522"/>
        <end position="832"/>
    </location>
</feature>
<dbReference type="InterPro" id="IPR010623">
    <property type="entry name" value="IcmF_C"/>
</dbReference>
<reference evidence="5 6" key="1">
    <citation type="submission" date="2019-10" db="EMBL/GenBank/DDBJ databases">
        <title>Complete genome sequence of Variovorax paradoxus 5C-2.</title>
        <authorList>
            <person name="Gogoleva N.E."/>
            <person name="Balkin A.S."/>
        </authorList>
    </citation>
    <scope>NUCLEOTIDE SEQUENCE [LARGE SCALE GENOMIC DNA]</scope>
    <source>
        <strain evidence="5 6">5C-2</strain>
    </source>
</reference>
<protein>
    <submittedName>
        <fullName evidence="5">Type VI secretion system membrane subunit TssM</fullName>
    </submittedName>
</protein>